<evidence type="ECO:0000313" key="5">
    <source>
        <dbReference type="Proteomes" id="UP001054902"/>
    </source>
</evidence>
<evidence type="ECO:0000256" key="2">
    <source>
        <dbReference type="SAM" id="Phobius"/>
    </source>
</evidence>
<dbReference type="GO" id="GO:0003755">
    <property type="term" value="F:peptidyl-prolyl cis-trans isomerase activity"/>
    <property type="evidence" value="ECO:0007669"/>
    <property type="project" value="InterPro"/>
</dbReference>
<keyword evidence="2" id="KW-0472">Membrane</keyword>
<evidence type="ECO:0000256" key="1">
    <source>
        <dbReference type="SAM" id="MobiDB-lite"/>
    </source>
</evidence>
<comment type="caution">
    <text evidence="4">The sequence shown here is derived from an EMBL/GenBank/DDBJ whole genome shotgun (WGS) entry which is preliminary data.</text>
</comment>
<keyword evidence="5" id="KW-1185">Reference proteome</keyword>
<dbReference type="EMBL" id="BLLK01000045">
    <property type="protein sequence ID" value="GFH52641.1"/>
    <property type="molecule type" value="Genomic_DNA"/>
</dbReference>
<reference evidence="4 5" key="1">
    <citation type="journal article" date="2021" name="Sci. Rep.">
        <title>The genome of the diatom Chaetoceros tenuissimus carries an ancient integrated fragment of an extant virus.</title>
        <authorList>
            <person name="Hongo Y."/>
            <person name="Kimura K."/>
            <person name="Takaki Y."/>
            <person name="Yoshida Y."/>
            <person name="Baba S."/>
            <person name="Kobayashi G."/>
            <person name="Nagasaki K."/>
            <person name="Hano T."/>
            <person name="Tomaru Y."/>
        </authorList>
    </citation>
    <scope>NUCLEOTIDE SEQUENCE [LARGE SCALE GENOMIC DNA]</scope>
    <source>
        <strain evidence="4 5">NIES-3715</strain>
    </source>
</reference>
<organism evidence="4 5">
    <name type="scientific">Chaetoceros tenuissimus</name>
    <dbReference type="NCBI Taxonomy" id="426638"/>
    <lineage>
        <taxon>Eukaryota</taxon>
        <taxon>Sar</taxon>
        <taxon>Stramenopiles</taxon>
        <taxon>Ochrophyta</taxon>
        <taxon>Bacillariophyta</taxon>
        <taxon>Coscinodiscophyceae</taxon>
        <taxon>Chaetocerotophycidae</taxon>
        <taxon>Chaetocerotales</taxon>
        <taxon>Chaetocerotaceae</taxon>
        <taxon>Chaetoceros</taxon>
    </lineage>
</organism>
<proteinExistence type="predicted"/>
<sequence length="451" mass="52466">MLRHRSGNAQEVYYVSSHGSNYDDEYDAERSYTSSPRSHHSYNSYNSNEYCNSPRSTMRRQVRQVSPDPYTSNANARPYYERRDSNKYMKYRPVQHMPMDLDCKKSSFCMFTFLIGVVIVTSASFFVKTTMMQQSINNVLHNSGSKVDMLHRSIADMEDDLIMHRDRLQELQDINDDLVKSTDSLSSKTRHLSSELTRRNKEFIQHENHEIHTKLPQMRKKDMILSKKINMLVDKIQRDSYRDAYERFGPGPHQVEFIIELPDASSFQKFVIELAPLEKMPHSVHLFLDQVYHDLWNDCSFVFNAPHVIQAGAFPVSNSGKSFEDKMEEFEEVGLESVHFQEYNSEFPHEEWTVGFADTGPDFYINIQDNTEKHGPRSSCGELFDESVDPCFGKVVSGHETIKRIHELPVDSDYVLESLVRIVKARIVGVEHDHHGPEYAPHDMKDKHFTE</sequence>
<dbReference type="InterPro" id="IPR029000">
    <property type="entry name" value="Cyclophilin-like_dom_sf"/>
</dbReference>
<feature type="domain" description="PPIase cyclophilin-type" evidence="3">
    <location>
        <begin position="268"/>
        <end position="426"/>
    </location>
</feature>
<dbReference type="Pfam" id="PF00160">
    <property type="entry name" value="Pro_isomerase"/>
    <property type="match status" value="1"/>
</dbReference>
<dbReference type="Proteomes" id="UP001054902">
    <property type="component" value="Unassembled WGS sequence"/>
</dbReference>
<evidence type="ECO:0000259" key="3">
    <source>
        <dbReference type="Pfam" id="PF00160"/>
    </source>
</evidence>
<feature type="compositionally biased region" description="Low complexity" evidence="1">
    <location>
        <begin position="41"/>
        <end position="53"/>
    </location>
</feature>
<keyword evidence="2" id="KW-1133">Transmembrane helix</keyword>
<keyword evidence="2" id="KW-0812">Transmembrane</keyword>
<evidence type="ECO:0000313" key="4">
    <source>
        <dbReference type="EMBL" id="GFH52641.1"/>
    </source>
</evidence>
<dbReference type="InterPro" id="IPR002130">
    <property type="entry name" value="Cyclophilin-type_PPIase_dom"/>
</dbReference>
<dbReference type="Gene3D" id="2.40.100.10">
    <property type="entry name" value="Cyclophilin-like"/>
    <property type="match status" value="1"/>
</dbReference>
<dbReference type="SUPFAM" id="SSF50891">
    <property type="entry name" value="Cyclophilin-like"/>
    <property type="match status" value="1"/>
</dbReference>
<protein>
    <recommendedName>
        <fullName evidence="3">PPIase cyclophilin-type domain-containing protein</fullName>
    </recommendedName>
</protein>
<feature type="transmembrane region" description="Helical" evidence="2">
    <location>
        <begin position="107"/>
        <end position="127"/>
    </location>
</feature>
<name>A0AAD3CWV2_9STRA</name>
<dbReference type="AlphaFoldDB" id="A0AAD3CWV2"/>
<feature type="region of interest" description="Disordered" evidence="1">
    <location>
        <begin position="25"/>
        <end position="81"/>
    </location>
</feature>
<accession>A0AAD3CWV2</accession>
<gene>
    <name evidence="4" type="ORF">CTEN210_09117</name>
</gene>